<dbReference type="AlphaFoldDB" id="A0A7T9I1G1"/>
<keyword evidence="1" id="KW-0472">Membrane</keyword>
<evidence type="ECO:0000313" key="2">
    <source>
        <dbReference type="EMBL" id="QQR92375.1"/>
    </source>
</evidence>
<dbReference type="Proteomes" id="UP000596004">
    <property type="component" value="Chromosome"/>
</dbReference>
<dbReference type="EMBL" id="CP064981">
    <property type="protein sequence ID" value="QQR92375.1"/>
    <property type="molecule type" value="Genomic_DNA"/>
</dbReference>
<organism evidence="2">
    <name type="scientific">Candidatus Iainarchaeum sp</name>
    <dbReference type="NCBI Taxonomy" id="3101447"/>
    <lineage>
        <taxon>Archaea</taxon>
        <taxon>Candidatus Iainarchaeota</taxon>
        <taxon>Candidatus Iainarchaeia</taxon>
        <taxon>Candidatus Iainarchaeales</taxon>
        <taxon>Candidatus Iainarchaeaceae</taxon>
        <taxon>Candidatus Iainarchaeum</taxon>
    </lineage>
</organism>
<gene>
    <name evidence="2" type="ORF">IPJ89_04430</name>
</gene>
<reference evidence="2" key="1">
    <citation type="submission" date="2020-11" db="EMBL/GenBank/DDBJ databases">
        <title>Connecting structure to function with the recovery of over 1000 high-quality activated sludge metagenome-assembled genomes encoding full-length rRNA genes using long-read sequencing.</title>
        <authorList>
            <person name="Singleton C.M."/>
            <person name="Petriglieri F."/>
            <person name="Kristensen J.M."/>
            <person name="Kirkegaard R.H."/>
            <person name="Michaelsen T.Y."/>
            <person name="Andersen M.H."/>
            <person name="Karst S.M."/>
            <person name="Dueholm M.S."/>
            <person name="Nielsen P.H."/>
            <person name="Albertsen M."/>
        </authorList>
    </citation>
    <scope>NUCLEOTIDE SEQUENCE</scope>
    <source>
        <strain evidence="2">Fred_18-Q3-R57-64_BAT3C.431</strain>
    </source>
</reference>
<proteinExistence type="predicted"/>
<sequence length="93" mass="10488">MTWIVSAFIKDLQDKSSTHWSLVVTLLIMAFARANVYALVPIDAFLKSLVASTDAQSLMVMEWFAFLAAGILLFLVFTGVFELVFRLQRKGKK</sequence>
<feature type="transmembrane region" description="Helical" evidence="1">
    <location>
        <begin position="60"/>
        <end position="85"/>
    </location>
</feature>
<keyword evidence="1" id="KW-0812">Transmembrane</keyword>
<keyword evidence="1" id="KW-1133">Transmembrane helix</keyword>
<feature type="transmembrane region" description="Helical" evidence="1">
    <location>
        <begin position="20"/>
        <end position="40"/>
    </location>
</feature>
<protein>
    <submittedName>
        <fullName evidence="2">Uncharacterized protein</fullName>
    </submittedName>
</protein>
<name>A0A7T9I1G1_9ARCH</name>
<accession>A0A7T9I1G1</accession>
<evidence type="ECO:0000256" key="1">
    <source>
        <dbReference type="SAM" id="Phobius"/>
    </source>
</evidence>